<name>A0ABQ1QD92_9BACI</name>
<dbReference type="Proteomes" id="UP000642571">
    <property type="component" value="Unassembled WGS sequence"/>
</dbReference>
<organism evidence="1 2">
    <name type="scientific">Pontibacillus salipaludis</name>
    <dbReference type="NCBI Taxonomy" id="1697394"/>
    <lineage>
        <taxon>Bacteria</taxon>
        <taxon>Bacillati</taxon>
        <taxon>Bacillota</taxon>
        <taxon>Bacilli</taxon>
        <taxon>Bacillales</taxon>
        <taxon>Bacillaceae</taxon>
        <taxon>Pontibacillus</taxon>
    </lineage>
</organism>
<comment type="caution">
    <text evidence="1">The sequence shown here is derived from an EMBL/GenBank/DDBJ whole genome shotgun (WGS) entry which is preliminary data.</text>
</comment>
<reference evidence="2" key="1">
    <citation type="journal article" date="2019" name="Int. J. Syst. Evol. Microbiol.">
        <title>The Global Catalogue of Microorganisms (GCM) 10K type strain sequencing project: providing services to taxonomists for standard genome sequencing and annotation.</title>
        <authorList>
            <consortium name="The Broad Institute Genomics Platform"/>
            <consortium name="The Broad Institute Genome Sequencing Center for Infectious Disease"/>
            <person name="Wu L."/>
            <person name="Ma J."/>
        </authorList>
    </citation>
    <scope>NUCLEOTIDE SEQUENCE [LARGE SCALE GENOMIC DNA]</scope>
    <source>
        <strain evidence="2">CGMCC 1.15353</strain>
    </source>
</reference>
<gene>
    <name evidence="1" type="ORF">GCM10011389_32230</name>
</gene>
<accession>A0ABQ1QD92</accession>
<evidence type="ECO:0000313" key="1">
    <source>
        <dbReference type="EMBL" id="GGD22077.1"/>
    </source>
</evidence>
<dbReference type="EMBL" id="BMIN01000016">
    <property type="protein sequence ID" value="GGD22077.1"/>
    <property type="molecule type" value="Genomic_DNA"/>
</dbReference>
<proteinExistence type="predicted"/>
<keyword evidence="2" id="KW-1185">Reference proteome</keyword>
<protein>
    <submittedName>
        <fullName evidence="1">Uncharacterized protein</fullName>
    </submittedName>
</protein>
<evidence type="ECO:0000313" key="2">
    <source>
        <dbReference type="Proteomes" id="UP000642571"/>
    </source>
</evidence>
<sequence>MPYMPPYAEELKLEGAVTIMSAWACSGTTRFPAGSWEASSFAYALCGVPPRLLFPRESRSPRACPGFNKVNDPAVRIRISNVNLYGMFSFTLIWQRWAWKLQDSRGQKSLGEP</sequence>